<dbReference type="GO" id="GO:0004416">
    <property type="term" value="F:hydroxyacylglutathione hydrolase activity"/>
    <property type="evidence" value="ECO:0007669"/>
    <property type="project" value="UniProtKB-UniRule"/>
</dbReference>
<comment type="subunit">
    <text evidence="7">Monomer.</text>
</comment>
<feature type="binding site" evidence="7">
    <location>
        <position position="56"/>
    </location>
    <ligand>
        <name>Zn(2+)</name>
        <dbReference type="ChEBI" id="CHEBI:29105"/>
        <label>1</label>
    </ligand>
</feature>
<feature type="binding site" evidence="7">
    <location>
        <position position="58"/>
    </location>
    <ligand>
        <name>Zn(2+)</name>
        <dbReference type="ChEBI" id="CHEBI:29105"/>
        <label>1</label>
    </ligand>
</feature>
<dbReference type="InterPro" id="IPR017782">
    <property type="entry name" value="Hydroxyacylglutathione_Hdrlase"/>
</dbReference>
<sequence>MAVTVQAVPCLSDNYAWMLRDTATGTVALCDPGEARPAIEAIEAAGGRCDIILLTHHHADHIDGVEAIRARYGSKVIGATADAHRLPKLDQSVAPGDTVAVGATRGTVIDSPGHTLGHVAFHFPDGAVLLSGDTLFSLGCGRLLEGTPADMFRALGLLKVLPPETLVCCGHEYTASNARFALTVEPDNAALQARAREVEAAREAGQPTVPVALETELATNPFLRAASVEDLARIRKGKDNFKG</sequence>
<dbReference type="EC" id="3.1.2.6" evidence="7"/>
<organism evidence="9 10">
    <name type="scientific">Teichococcus deserti</name>
    <dbReference type="NCBI Taxonomy" id="1817963"/>
    <lineage>
        <taxon>Bacteria</taxon>
        <taxon>Pseudomonadati</taxon>
        <taxon>Pseudomonadota</taxon>
        <taxon>Alphaproteobacteria</taxon>
        <taxon>Acetobacterales</taxon>
        <taxon>Roseomonadaceae</taxon>
        <taxon>Roseomonas</taxon>
    </lineage>
</organism>
<comment type="caution">
    <text evidence="9">The sequence shown here is derived from an EMBL/GenBank/DDBJ whole genome shotgun (WGS) entry which is preliminary data.</text>
</comment>
<evidence type="ECO:0000256" key="6">
    <source>
        <dbReference type="ARBA" id="ARBA00022833"/>
    </source>
</evidence>
<feature type="domain" description="Metallo-beta-lactamase" evidence="8">
    <location>
        <begin position="13"/>
        <end position="171"/>
    </location>
</feature>
<evidence type="ECO:0000259" key="8">
    <source>
        <dbReference type="SMART" id="SM00849"/>
    </source>
</evidence>
<dbReference type="GO" id="GO:0046872">
    <property type="term" value="F:metal ion binding"/>
    <property type="evidence" value="ECO:0007669"/>
    <property type="project" value="UniProtKB-KW"/>
</dbReference>
<dbReference type="HAMAP" id="MF_01374">
    <property type="entry name" value="Glyoxalase_2"/>
    <property type="match status" value="1"/>
</dbReference>
<dbReference type="PANTHER" id="PTHR43705:SF1">
    <property type="entry name" value="HYDROXYACYLGLUTATHIONE HYDROLASE GLOB"/>
    <property type="match status" value="1"/>
</dbReference>
<evidence type="ECO:0000256" key="1">
    <source>
        <dbReference type="ARBA" id="ARBA00001623"/>
    </source>
</evidence>
<evidence type="ECO:0000256" key="5">
    <source>
        <dbReference type="ARBA" id="ARBA00022801"/>
    </source>
</evidence>
<dbReference type="CDD" id="cd07723">
    <property type="entry name" value="hydroxyacylglutathione_hydrolase_MBL-fold"/>
    <property type="match status" value="1"/>
</dbReference>
<dbReference type="Gene3D" id="3.60.15.10">
    <property type="entry name" value="Ribonuclease Z/Hydroxyacylglutathione hydrolase-like"/>
    <property type="match status" value="1"/>
</dbReference>
<dbReference type="InterPro" id="IPR032282">
    <property type="entry name" value="HAGH_C"/>
</dbReference>
<keyword evidence="4 7" id="KW-0479">Metal-binding</keyword>
<dbReference type="PANTHER" id="PTHR43705">
    <property type="entry name" value="HYDROXYACYLGLUTATHIONE HYDROLASE"/>
    <property type="match status" value="1"/>
</dbReference>
<feature type="binding site" evidence="7">
    <location>
        <position position="114"/>
    </location>
    <ligand>
        <name>Zn(2+)</name>
        <dbReference type="ChEBI" id="CHEBI:29105"/>
        <label>1</label>
    </ligand>
</feature>
<evidence type="ECO:0000313" key="9">
    <source>
        <dbReference type="EMBL" id="ONG53115.1"/>
    </source>
</evidence>
<comment type="cofactor">
    <cofactor evidence="7">
        <name>Zn(2+)</name>
        <dbReference type="ChEBI" id="CHEBI:29105"/>
    </cofactor>
    <text evidence="7">Binds 2 Zn(2+) ions per subunit.</text>
</comment>
<comment type="catalytic activity">
    <reaction evidence="1 7">
        <text>an S-(2-hydroxyacyl)glutathione + H2O = a 2-hydroxy carboxylate + glutathione + H(+)</text>
        <dbReference type="Rhea" id="RHEA:21864"/>
        <dbReference type="ChEBI" id="CHEBI:15377"/>
        <dbReference type="ChEBI" id="CHEBI:15378"/>
        <dbReference type="ChEBI" id="CHEBI:57925"/>
        <dbReference type="ChEBI" id="CHEBI:58896"/>
        <dbReference type="ChEBI" id="CHEBI:71261"/>
        <dbReference type="EC" id="3.1.2.6"/>
    </reaction>
</comment>
<reference evidence="9 10" key="1">
    <citation type="submission" date="2016-10" db="EMBL/GenBank/DDBJ databases">
        <title>Draft Genome sequence of Roseomonas sp. strain M3.</title>
        <authorList>
            <person name="Subhash Y."/>
            <person name="Lee S."/>
        </authorList>
    </citation>
    <scope>NUCLEOTIDE SEQUENCE [LARGE SCALE GENOMIC DNA]</scope>
    <source>
        <strain evidence="9 10">M3</strain>
    </source>
</reference>
<dbReference type="RefSeq" id="WP_076957860.1">
    <property type="nucleotide sequence ID" value="NZ_MLCO01000116.1"/>
</dbReference>
<comment type="pathway">
    <text evidence="2 7">Secondary metabolite metabolism; methylglyoxal degradation; (R)-lactate from methylglyoxal: step 2/2.</text>
</comment>
<dbReference type="Pfam" id="PF00753">
    <property type="entry name" value="Lactamase_B"/>
    <property type="match status" value="1"/>
</dbReference>
<dbReference type="InterPro" id="IPR035680">
    <property type="entry name" value="Clx_II_MBL"/>
</dbReference>
<evidence type="ECO:0000256" key="2">
    <source>
        <dbReference type="ARBA" id="ARBA00004963"/>
    </source>
</evidence>
<evidence type="ECO:0000256" key="7">
    <source>
        <dbReference type="HAMAP-Rule" id="MF_01374"/>
    </source>
</evidence>
<dbReference type="GO" id="GO:0019243">
    <property type="term" value="P:methylglyoxal catabolic process to D-lactate via S-lactoyl-glutathione"/>
    <property type="evidence" value="ECO:0007669"/>
    <property type="project" value="UniProtKB-UniRule"/>
</dbReference>
<feature type="binding site" evidence="7">
    <location>
        <position position="61"/>
    </location>
    <ligand>
        <name>Zn(2+)</name>
        <dbReference type="ChEBI" id="CHEBI:29105"/>
        <label>2</label>
    </ligand>
</feature>
<dbReference type="SMART" id="SM00849">
    <property type="entry name" value="Lactamase_B"/>
    <property type="match status" value="1"/>
</dbReference>
<evidence type="ECO:0000313" key="10">
    <source>
        <dbReference type="Proteomes" id="UP000188879"/>
    </source>
</evidence>
<dbReference type="OrthoDB" id="9802248at2"/>
<dbReference type="SUPFAM" id="SSF56281">
    <property type="entry name" value="Metallo-hydrolase/oxidoreductase"/>
    <property type="match status" value="1"/>
</dbReference>
<dbReference type="Pfam" id="PF16123">
    <property type="entry name" value="HAGH_C"/>
    <property type="match status" value="1"/>
</dbReference>
<feature type="binding site" evidence="7">
    <location>
        <position position="60"/>
    </location>
    <ligand>
        <name>Zn(2+)</name>
        <dbReference type="ChEBI" id="CHEBI:29105"/>
        <label>2</label>
    </ligand>
</feature>
<dbReference type="UniPathway" id="UPA00619">
    <property type="reaction ID" value="UER00676"/>
</dbReference>
<evidence type="ECO:0000256" key="4">
    <source>
        <dbReference type="ARBA" id="ARBA00022723"/>
    </source>
</evidence>
<evidence type="ECO:0000256" key="3">
    <source>
        <dbReference type="ARBA" id="ARBA00006759"/>
    </source>
</evidence>
<dbReference type="EMBL" id="MLCO01000116">
    <property type="protein sequence ID" value="ONG53115.1"/>
    <property type="molecule type" value="Genomic_DNA"/>
</dbReference>
<accession>A0A1V2H3Y0</accession>
<dbReference type="NCBIfam" id="TIGR03413">
    <property type="entry name" value="GSH_gloB"/>
    <property type="match status" value="1"/>
</dbReference>
<keyword evidence="6 7" id="KW-0862">Zinc</keyword>
<dbReference type="InterPro" id="IPR036866">
    <property type="entry name" value="RibonucZ/Hydroxyglut_hydro"/>
</dbReference>
<proteinExistence type="inferred from homology"/>
<dbReference type="Proteomes" id="UP000188879">
    <property type="component" value="Unassembled WGS sequence"/>
</dbReference>
<feature type="binding site" evidence="7">
    <location>
        <position position="133"/>
    </location>
    <ligand>
        <name>Zn(2+)</name>
        <dbReference type="ChEBI" id="CHEBI:29105"/>
        <label>2</label>
    </ligand>
</feature>
<gene>
    <name evidence="7" type="primary">gloB</name>
    <name evidence="9" type="ORF">BKE38_13425</name>
</gene>
<name>A0A1V2H3Y0_9PROT</name>
<feature type="binding site" evidence="7">
    <location>
        <position position="171"/>
    </location>
    <ligand>
        <name>Zn(2+)</name>
        <dbReference type="ChEBI" id="CHEBI:29105"/>
        <label>2</label>
    </ligand>
</feature>
<feature type="binding site" evidence="7">
    <location>
        <position position="133"/>
    </location>
    <ligand>
        <name>Zn(2+)</name>
        <dbReference type="ChEBI" id="CHEBI:29105"/>
        <label>1</label>
    </ligand>
</feature>
<dbReference type="InterPro" id="IPR050110">
    <property type="entry name" value="Glyoxalase_II_hydrolase"/>
</dbReference>
<dbReference type="AlphaFoldDB" id="A0A1V2H3Y0"/>
<keyword evidence="5 7" id="KW-0378">Hydrolase</keyword>
<comment type="similarity">
    <text evidence="3 7">Belongs to the metallo-beta-lactamase superfamily. Glyoxalase II family.</text>
</comment>
<keyword evidence="10" id="KW-1185">Reference proteome</keyword>
<dbReference type="InterPro" id="IPR001279">
    <property type="entry name" value="Metallo-B-lactamas"/>
</dbReference>
<dbReference type="PIRSF" id="PIRSF005457">
    <property type="entry name" value="Glx"/>
    <property type="match status" value="1"/>
</dbReference>
<comment type="function">
    <text evidence="7">Thiolesterase that catalyzes the hydrolysis of S-D-lactoyl-glutathione to form glutathione and D-lactic acid.</text>
</comment>
<protein>
    <recommendedName>
        <fullName evidence="7">Hydroxyacylglutathione hydrolase</fullName>
        <ecNumber evidence="7">3.1.2.6</ecNumber>
    </recommendedName>
    <alternativeName>
        <fullName evidence="7">Glyoxalase II</fullName>
        <shortName evidence="7">Glx II</shortName>
    </alternativeName>
</protein>